<evidence type="ECO:0000313" key="1">
    <source>
        <dbReference type="EMBL" id="HGT83745.1"/>
    </source>
</evidence>
<dbReference type="EMBL" id="DSYZ01000160">
    <property type="protein sequence ID" value="HGT83745.1"/>
    <property type="molecule type" value="Genomic_DNA"/>
</dbReference>
<protein>
    <submittedName>
        <fullName evidence="1">Uncharacterized protein</fullName>
    </submittedName>
</protein>
<gene>
    <name evidence="1" type="ORF">ENT52_08500</name>
</gene>
<sequence>MLSKVEVACKLLEGIEAVRGEEEGKVTRTFLRKAFELLDEVDSKEEFIINIGYMIARKKGDDKIKFLKALMHHLEKEEGEWSKTRENLRGVLEYTIKIYTIRAELKEELGEDLCTRR</sequence>
<comment type="caution">
    <text evidence="1">The sequence shown here is derived from an EMBL/GenBank/DDBJ whole genome shotgun (WGS) entry which is preliminary data.</text>
</comment>
<proteinExistence type="predicted"/>
<accession>A0A7J3M639</accession>
<dbReference type="AlphaFoldDB" id="A0A7J3M639"/>
<name>A0A7J3M639_ARCFL</name>
<reference evidence="1" key="1">
    <citation type="journal article" date="2020" name="mSystems">
        <title>Genome- and Community-Level Interaction Insights into Carbon Utilization and Element Cycling Functions of Hydrothermarchaeota in Hydrothermal Sediment.</title>
        <authorList>
            <person name="Zhou Z."/>
            <person name="Liu Y."/>
            <person name="Xu W."/>
            <person name="Pan J."/>
            <person name="Luo Z.H."/>
            <person name="Li M."/>
        </authorList>
    </citation>
    <scope>NUCLEOTIDE SEQUENCE [LARGE SCALE GENOMIC DNA]</scope>
    <source>
        <strain evidence="1">SpSt-587</strain>
    </source>
</reference>
<organism evidence="1">
    <name type="scientific">Archaeoglobus fulgidus</name>
    <dbReference type="NCBI Taxonomy" id="2234"/>
    <lineage>
        <taxon>Archaea</taxon>
        <taxon>Methanobacteriati</taxon>
        <taxon>Methanobacteriota</taxon>
        <taxon>Archaeoglobi</taxon>
        <taxon>Archaeoglobales</taxon>
        <taxon>Archaeoglobaceae</taxon>
        <taxon>Archaeoglobus</taxon>
    </lineage>
</organism>